<name>A0A914DUR9_9BILA</name>
<reference evidence="4" key="1">
    <citation type="submission" date="2022-11" db="UniProtKB">
        <authorList>
            <consortium name="WormBaseParasite"/>
        </authorList>
    </citation>
    <scope>IDENTIFICATION</scope>
</reference>
<dbReference type="InterPro" id="IPR018247">
    <property type="entry name" value="EF_Hand_1_Ca_BS"/>
</dbReference>
<dbReference type="InterPro" id="IPR011992">
    <property type="entry name" value="EF-hand-dom_pair"/>
</dbReference>
<proteinExistence type="predicted"/>
<evidence type="ECO:0000313" key="3">
    <source>
        <dbReference type="Proteomes" id="UP000887540"/>
    </source>
</evidence>
<evidence type="ECO:0000313" key="4">
    <source>
        <dbReference type="WBParaSite" id="ACRNAN_scaffold3888.g26522.t1"/>
    </source>
</evidence>
<evidence type="ECO:0000259" key="2">
    <source>
        <dbReference type="Pfam" id="PF13499"/>
    </source>
</evidence>
<keyword evidence="3" id="KW-1185">Reference proteome</keyword>
<dbReference type="CDD" id="cd00051">
    <property type="entry name" value="EFh"/>
    <property type="match status" value="1"/>
</dbReference>
<dbReference type="GO" id="GO:0005509">
    <property type="term" value="F:calcium ion binding"/>
    <property type="evidence" value="ECO:0007669"/>
    <property type="project" value="InterPro"/>
</dbReference>
<dbReference type="Pfam" id="PF13499">
    <property type="entry name" value="EF-hand_7"/>
    <property type="match status" value="1"/>
</dbReference>
<keyword evidence="1" id="KW-0106">Calcium</keyword>
<dbReference type="PROSITE" id="PS00018">
    <property type="entry name" value="EF_HAND_1"/>
    <property type="match status" value="2"/>
</dbReference>
<accession>A0A914DUR9</accession>
<feature type="domain" description="EF-hand" evidence="2">
    <location>
        <begin position="93"/>
        <end position="146"/>
    </location>
</feature>
<dbReference type="WBParaSite" id="ACRNAN_scaffold3888.g26522.t1">
    <property type="protein sequence ID" value="ACRNAN_scaffold3888.g26522.t1"/>
    <property type="gene ID" value="ACRNAN_scaffold3888.g26522"/>
</dbReference>
<evidence type="ECO:0000256" key="1">
    <source>
        <dbReference type="ARBA" id="ARBA00022837"/>
    </source>
</evidence>
<dbReference type="Proteomes" id="UP000887540">
    <property type="component" value="Unplaced"/>
</dbReference>
<dbReference type="SUPFAM" id="SSF47473">
    <property type="entry name" value="EF-hand"/>
    <property type="match status" value="1"/>
</dbReference>
<dbReference type="AlphaFoldDB" id="A0A914DUR9"/>
<sequence>MDNTCPAETFGAGIYPSIPITFLNILNDTSVKRALGLMFDNIFILTLQAQLAWKVYKIEKPSTAITSLGDAQKQNFLLRHFKKSLSYINRVTQADANNNGSLDKNEIRNYLQNNGYQIPPNYSSLLNQADSSGDGQLQLREFCNFMNSMQNGK</sequence>
<dbReference type="InterPro" id="IPR002048">
    <property type="entry name" value="EF_hand_dom"/>
</dbReference>
<protein>
    <recommendedName>
        <fullName evidence="2">EF-hand domain-containing protein</fullName>
    </recommendedName>
</protein>
<organism evidence="3 4">
    <name type="scientific">Acrobeloides nanus</name>
    <dbReference type="NCBI Taxonomy" id="290746"/>
    <lineage>
        <taxon>Eukaryota</taxon>
        <taxon>Metazoa</taxon>
        <taxon>Ecdysozoa</taxon>
        <taxon>Nematoda</taxon>
        <taxon>Chromadorea</taxon>
        <taxon>Rhabditida</taxon>
        <taxon>Tylenchina</taxon>
        <taxon>Cephalobomorpha</taxon>
        <taxon>Cephaloboidea</taxon>
        <taxon>Cephalobidae</taxon>
        <taxon>Acrobeloides</taxon>
    </lineage>
</organism>
<dbReference type="Gene3D" id="1.10.238.10">
    <property type="entry name" value="EF-hand"/>
    <property type="match status" value="1"/>
</dbReference>